<gene>
    <name evidence="4" type="ORF">GN330_03620</name>
</gene>
<comment type="caution">
    <text evidence="4">The sequence shown here is derived from an EMBL/GenBank/DDBJ whole genome shotgun (WGS) entry which is preliminary data.</text>
</comment>
<feature type="region of interest" description="Disordered" evidence="1">
    <location>
        <begin position="391"/>
        <end position="412"/>
    </location>
</feature>
<evidence type="ECO:0000313" key="5">
    <source>
        <dbReference type="Proteomes" id="UP000463224"/>
    </source>
</evidence>
<dbReference type="NCBIfam" id="TIGR03805">
    <property type="entry name" value="beta_helix_1"/>
    <property type="match status" value="1"/>
</dbReference>
<dbReference type="Proteomes" id="UP000463224">
    <property type="component" value="Unassembled WGS sequence"/>
</dbReference>
<name>A0A844QCI8_9HYPH</name>
<organism evidence="4 5">
    <name type="scientific">Nitratireductor arenosus</name>
    <dbReference type="NCBI Taxonomy" id="2682096"/>
    <lineage>
        <taxon>Bacteria</taxon>
        <taxon>Pseudomonadati</taxon>
        <taxon>Pseudomonadota</taxon>
        <taxon>Alphaproteobacteria</taxon>
        <taxon>Hyphomicrobiales</taxon>
        <taxon>Phyllobacteriaceae</taxon>
        <taxon>Nitratireductor</taxon>
    </lineage>
</organism>
<dbReference type="SUPFAM" id="SSF51126">
    <property type="entry name" value="Pectin lyase-like"/>
    <property type="match status" value="1"/>
</dbReference>
<dbReference type="Pfam" id="PF13229">
    <property type="entry name" value="Beta_helix"/>
    <property type="match status" value="1"/>
</dbReference>
<dbReference type="Gene3D" id="2.160.20.10">
    <property type="entry name" value="Single-stranded right-handed beta-helix, Pectin lyase-like"/>
    <property type="match status" value="1"/>
</dbReference>
<keyword evidence="5" id="KW-1185">Reference proteome</keyword>
<accession>A0A844QCI8</accession>
<dbReference type="RefSeq" id="WP_156711287.1">
    <property type="nucleotide sequence ID" value="NZ_WPHG01000001.1"/>
</dbReference>
<evidence type="ECO:0000256" key="2">
    <source>
        <dbReference type="SAM" id="SignalP"/>
    </source>
</evidence>
<proteinExistence type="predicted"/>
<dbReference type="InterPro" id="IPR011050">
    <property type="entry name" value="Pectin_lyase_fold/virulence"/>
</dbReference>
<protein>
    <recommendedName>
        <fullName evidence="3">Right handed beta helix domain-containing protein</fullName>
    </recommendedName>
</protein>
<dbReference type="AlphaFoldDB" id="A0A844QCI8"/>
<dbReference type="SMART" id="SM00710">
    <property type="entry name" value="PbH1"/>
    <property type="match status" value="7"/>
</dbReference>
<feature type="domain" description="Right handed beta helix" evidence="3">
    <location>
        <begin position="92"/>
        <end position="219"/>
    </location>
</feature>
<evidence type="ECO:0000313" key="4">
    <source>
        <dbReference type="EMBL" id="MVA96334.1"/>
    </source>
</evidence>
<dbReference type="InterPro" id="IPR006626">
    <property type="entry name" value="PbH1"/>
</dbReference>
<feature type="signal peptide" evidence="2">
    <location>
        <begin position="1"/>
        <end position="24"/>
    </location>
</feature>
<reference evidence="4 5" key="1">
    <citation type="submission" date="2019-12" db="EMBL/GenBank/DDBJ databases">
        <title>Nitratireductor arenosus sp. nov., Isolated from sea sand, Jeju island, South Korea.</title>
        <authorList>
            <person name="Kim W."/>
        </authorList>
    </citation>
    <scope>NUCLEOTIDE SEQUENCE [LARGE SCALE GENOMIC DNA]</scope>
    <source>
        <strain evidence="4 5">CAU 1489</strain>
    </source>
</reference>
<evidence type="ECO:0000259" key="3">
    <source>
        <dbReference type="Pfam" id="PF13229"/>
    </source>
</evidence>
<dbReference type="InterPro" id="IPR022442">
    <property type="entry name" value="SO_2930-like_dom"/>
</dbReference>
<feature type="chain" id="PRO_5032628739" description="Right handed beta helix domain-containing protein" evidence="2">
    <location>
        <begin position="25"/>
        <end position="412"/>
    </location>
</feature>
<dbReference type="InterPro" id="IPR012334">
    <property type="entry name" value="Pectin_lyas_fold"/>
</dbReference>
<dbReference type="InterPro" id="IPR039448">
    <property type="entry name" value="Beta_helix"/>
</dbReference>
<dbReference type="EMBL" id="WPHG01000001">
    <property type="protein sequence ID" value="MVA96334.1"/>
    <property type="molecule type" value="Genomic_DNA"/>
</dbReference>
<sequence length="412" mass="43897">MRNSALRTLVGAVLALALPVVAFAAEIRVEPGTDANERLVEALILAEPGDTVTIAAGRYALTDGLSLDVDDVIVRGEGPDRTILSFTGQTGSGEGLLVTSNRVVLEDFAVEDTKGDGVKSKGSDQITFRNLRVEWTGGPKAENGAYGVYPVSSKNVLVDGVLVRGASDAGIYVGQSEDIVVRNSRAEYNVAGIEIENSFRADVYKNVATHNTGGILIFDLPNLPVQGGHDIRVFDNDVVDNDTPNFAPEGNIVAIVPKGMGIMVMANRNVHVFGNRLSGNATAHVLIAAYPEEYDDDAYMFVPRGVYVHGNEYGEGGGAPDGEVGKTISDVSGTPVPDIVWDGVTTIPEYFSWVAAENRVYVDEAEGTTFANLKMISQLLLPWSTAPDTDISDYKGALPEPKPVELPQDQAS</sequence>
<keyword evidence="2" id="KW-0732">Signal</keyword>
<evidence type="ECO:0000256" key="1">
    <source>
        <dbReference type="SAM" id="MobiDB-lite"/>
    </source>
</evidence>